<accession>T2T067</accession>
<evidence type="ECO:0000313" key="3">
    <source>
        <dbReference type="Proteomes" id="UP000015645"/>
    </source>
</evidence>
<keyword evidence="1" id="KW-0472">Membrane</keyword>
<keyword evidence="1" id="KW-0812">Transmembrane</keyword>
<dbReference type="Gene3D" id="3.30.450.20">
    <property type="entry name" value="PAS domain"/>
    <property type="match status" value="1"/>
</dbReference>
<feature type="transmembrane region" description="Helical" evidence="1">
    <location>
        <begin position="7"/>
        <end position="29"/>
    </location>
</feature>
<dbReference type="CDD" id="cd18774">
    <property type="entry name" value="PDC2_HK_sensor"/>
    <property type="match status" value="1"/>
</dbReference>
<name>T2T067_HELPX</name>
<feature type="transmembrane region" description="Helical" evidence="1">
    <location>
        <begin position="300"/>
        <end position="325"/>
    </location>
</feature>
<protein>
    <submittedName>
        <fullName evidence="2">Chemotaxis protein</fullName>
    </submittedName>
</protein>
<evidence type="ECO:0000313" key="2">
    <source>
        <dbReference type="EMBL" id="EQD97970.1"/>
    </source>
</evidence>
<proteinExistence type="predicted"/>
<feature type="non-terminal residue" evidence="2">
    <location>
        <position position="330"/>
    </location>
</feature>
<dbReference type="AlphaFoldDB" id="T2T067"/>
<evidence type="ECO:0000256" key="1">
    <source>
        <dbReference type="SAM" id="Phobius"/>
    </source>
</evidence>
<gene>
    <name evidence="2" type="ORF">L931_02255</name>
</gene>
<comment type="caution">
    <text evidence="2">The sequence shown here is derived from an EMBL/GenBank/DDBJ whole genome shotgun (WGS) entry which is preliminary data.</text>
</comment>
<dbReference type="EMBL" id="ASYS01000146">
    <property type="protein sequence ID" value="EQD97970.1"/>
    <property type="molecule type" value="Genomic_DNA"/>
</dbReference>
<sequence length="330" mass="37323">MKSTKIGFKIVVMVCAVVIAISAIMGFIINHKVESVLQHQATELLQKKAQLVSFKIQGIMKRIFMGANTLERFLSDENGSINDTLKRRMLSEFLLANPHVLLISTLYTNNNERAITAMNINSKIAYPNIALNENMINQIRSLKSITHSDPYYKEINGDKIYGMDITFPLKDKNQNVIGALNFFLNIDAFYTDVVGKKKSNTFLMGKDGRLLINPNREIQDKILSAINPDKRVAKAVEYYNQNEAGTLSYHSLSGNTETFLAIQPFDFFEEKGNNGNHWRWAIGKYVNKSLVFKEATNTKFIIITTLILGVLVLAFLVFIIISNLVTKRIS</sequence>
<reference evidence="2 3" key="1">
    <citation type="journal article" date="2013" name="Genome Announc.">
        <title>Draft Genome Sequences of Helicobacter pylori Strains Isolated from Regions of Low and High Gastric Cancer Risk in Colombia.</title>
        <authorList>
            <person name="Sheh A."/>
            <person name="Piazuelo M.B."/>
            <person name="Wilson K.T."/>
            <person name="Correa P."/>
            <person name="Fox J.G."/>
        </authorList>
    </citation>
    <scope>NUCLEOTIDE SEQUENCE [LARGE SCALE GENOMIC DNA]</scope>
    <source>
        <strain evidence="2 3">PZ5024</strain>
    </source>
</reference>
<dbReference type="Proteomes" id="UP000015645">
    <property type="component" value="Unassembled WGS sequence"/>
</dbReference>
<organism evidence="2 3">
    <name type="scientific">Helicobacter pylori PZ5024</name>
    <dbReference type="NCBI Taxonomy" id="1337391"/>
    <lineage>
        <taxon>Bacteria</taxon>
        <taxon>Pseudomonadati</taxon>
        <taxon>Campylobacterota</taxon>
        <taxon>Epsilonproteobacteria</taxon>
        <taxon>Campylobacterales</taxon>
        <taxon>Helicobacteraceae</taxon>
        <taxon>Helicobacter</taxon>
    </lineage>
</organism>
<keyword evidence="1" id="KW-1133">Transmembrane helix</keyword>